<dbReference type="Proteomes" id="UP001596978">
    <property type="component" value="Unassembled WGS sequence"/>
</dbReference>
<sequence length="242" mass="27221">MMKHILYIAITGIIFTACRTVSVDSQVQRKSNSQLSLGMIGLQETNLLHSNFQTTALPELKKEIRISVKLVPFDNSSFKAYSKNSPNNKQKVNFADSIKQKPSFVKLQLMDKVLLMDELSQLYNDEVRKYLERQKDARLVTSLSVALKSADLEAIDNAKTVFLVGLGDKRYGIKLMNGNAESALIGFDKATVFAHGLSYFCWGKGKRNQPSIFDIVKEGDHCPNNTFREATKAVDVDNFLKF</sequence>
<keyword evidence="2" id="KW-1185">Reference proteome</keyword>
<dbReference type="EMBL" id="JBHTJH010000004">
    <property type="protein sequence ID" value="MFD0862239.1"/>
    <property type="molecule type" value="Genomic_DNA"/>
</dbReference>
<evidence type="ECO:0008006" key="3">
    <source>
        <dbReference type="Google" id="ProtNLM"/>
    </source>
</evidence>
<reference evidence="2" key="1">
    <citation type="journal article" date="2019" name="Int. J. Syst. Evol. Microbiol.">
        <title>The Global Catalogue of Microorganisms (GCM) 10K type strain sequencing project: providing services to taxonomists for standard genome sequencing and annotation.</title>
        <authorList>
            <consortium name="The Broad Institute Genomics Platform"/>
            <consortium name="The Broad Institute Genome Sequencing Center for Infectious Disease"/>
            <person name="Wu L."/>
            <person name="Ma J."/>
        </authorList>
    </citation>
    <scope>NUCLEOTIDE SEQUENCE [LARGE SCALE GENOMIC DNA]</scope>
    <source>
        <strain evidence="2">CCUG 62952</strain>
    </source>
</reference>
<dbReference type="PROSITE" id="PS51257">
    <property type="entry name" value="PROKAR_LIPOPROTEIN"/>
    <property type="match status" value="1"/>
</dbReference>
<accession>A0ABW3CY63</accession>
<gene>
    <name evidence="1" type="ORF">ACFQ1M_08455</name>
</gene>
<comment type="caution">
    <text evidence="1">The sequence shown here is derived from an EMBL/GenBank/DDBJ whole genome shotgun (WGS) entry which is preliminary data.</text>
</comment>
<name>A0ABW3CY63_9FLAO</name>
<protein>
    <recommendedName>
        <fullName evidence="3">Lipoprotein</fullName>
    </recommendedName>
</protein>
<evidence type="ECO:0000313" key="1">
    <source>
        <dbReference type="EMBL" id="MFD0862239.1"/>
    </source>
</evidence>
<evidence type="ECO:0000313" key="2">
    <source>
        <dbReference type="Proteomes" id="UP001596978"/>
    </source>
</evidence>
<proteinExistence type="predicted"/>
<dbReference type="RefSeq" id="WP_386406774.1">
    <property type="nucleotide sequence ID" value="NZ_JBHTJH010000004.1"/>
</dbReference>
<organism evidence="1 2">
    <name type="scientific">Sungkyunkwania multivorans</name>
    <dbReference type="NCBI Taxonomy" id="1173618"/>
    <lineage>
        <taxon>Bacteria</taxon>
        <taxon>Pseudomonadati</taxon>
        <taxon>Bacteroidota</taxon>
        <taxon>Flavobacteriia</taxon>
        <taxon>Flavobacteriales</taxon>
        <taxon>Flavobacteriaceae</taxon>
        <taxon>Sungkyunkwania</taxon>
    </lineage>
</organism>